<dbReference type="EMBL" id="JAUZQC010000016">
    <property type="protein sequence ID" value="KAK5857982.1"/>
    <property type="molecule type" value="Genomic_DNA"/>
</dbReference>
<organism evidence="2 3">
    <name type="scientific">Eleginops maclovinus</name>
    <name type="common">Patagonian blennie</name>
    <name type="synonym">Eleginus maclovinus</name>
    <dbReference type="NCBI Taxonomy" id="56733"/>
    <lineage>
        <taxon>Eukaryota</taxon>
        <taxon>Metazoa</taxon>
        <taxon>Chordata</taxon>
        <taxon>Craniata</taxon>
        <taxon>Vertebrata</taxon>
        <taxon>Euteleostomi</taxon>
        <taxon>Actinopterygii</taxon>
        <taxon>Neopterygii</taxon>
        <taxon>Teleostei</taxon>
        <taxon>Neoteleostei</taxon>
        <taxon>Acanthomorphata</taxon>
        <taxon>Eupercaria</taxon>
        <taxon>Perciformes</taxon>
        <taxon>Notothenioidei</taxon>
        <taxon>Eleginopidae</taxon>
        <taxon>Eleginops</taxon>
    </lineage>
</organism>
<evidence type="ECO:0000313" key="2">
    <source>
        <dbReference type="EMBL" id="KAK5857982.1"/>
    </source>
</evidence>
<feature type="compositionally biased region" description="Low complexity" evidence="1">
    <location>
        <begin position="52"/>
        <end position="64"/>
    </location>
</feature>
<evidence type="ECO:0000256" key="1">
    <source>
        <dbReference type="SAM" id="MobiDB-lite"/>
    </source>
</evidence>
<protein>
    <submittedName>
        <fullName evidence="2">Uncharacterized protein</fullName>
    </submittedName>
</protein>
<feature type="region of interest" description="Disordered" evidence="1">
    <location>
        <begin position="52"/>
        <end position="75"/>
    </location>
</feature>
<dbReference type="AlphaFoldDB" id="A0AAN8AK86"/>
<sequence>MIHDKGLQERGSRSSRAGKGDIWGGEMSTMEAECGSFSPRGWWERTVLVTAASPAAAGPDPASSPRHDSSNTEPF</sequence>
<keyword evidence="3" id="KW-1185">Reference proteome</keyword>
<evidence type="ECO:0000313" key="3">
    <source>
        <dbReference type="Proteomes" id="UP001346869"/>
    </source>
</evidence>
<comment type="caution">
    <text evidence="2">The sequence shown here is derived from an EMBL/GenBank/DDBJ whole genome shotgun (WGS) entry which is preliminary data.</text>
</comment>
<gene>
    <name evidence="2" type="ORF">PBY51_011186</name>
</gene>
<dbReference type="Proteomes" id="UP001346869">
    <property type="component" value="Unassembled WGS sequence"/>
</dbReference>
<feature type="region of interest" description="Disordered" evidence="1">
    <location>
        <begin position="1"/>
        <end position="25"/>
    </location>
</feature>
<reference evidence="2 3" key="1">
    <citation type="journal article" date="2023" name="Genes (Basel)">
        <title>Chromosome-Level Genome Assembly and Circadian Gene Repertoire of the Patagonia Blennie Eleginops maclovinus-The Closest Ancestral Proxy of Antarctic Cryonotothenioids.</title>
        <authorList>
            <person name="Cheng C.C."/>
            <person name="Rivera-Colon A.G."/>
            <person name="Minhas B.F."/>
            <person name="Wilson L."/>
            <person name="Rayamajhi N."/>
            <person name="Vargas-Chacoff L."/>
            <person name="Catchen J.M."/>
        </authorList>
    </citation>
    <scope>NUCLEOTIDE SEQUENCE [LARGE SCALE GENOMIC DNA]</scope>
    <source>
        <strain evidence="2">JMC-PN-2008</strain>
    </source>
</reference>
<proteinExistence type="predicted"/>
<name>A0AAN8AK86_ELEMC</name>
<feature type="compositionally biased region" description="Basic and acidic residues" evidence="1">
    <location>
        <begin position="65"/>
        <end position="75"/>
    </location>
</feature>
<accession>A0AAN8AK86</accession>
<feature type="compositionally biased region" description="Basic and acidic residues" evidence="1">
    <location>
        <begin position="1"/>
        <end position="12"/>
    </location>
</feature>
<reference evidence="2 3" key="2">
    <citation type="journal article" date="2023" name="Mol. Biol. Evol.">
        <title>Genomics of Secondarily Temperate Adaptation in the Only Non-Antarctic Icefish.</title>
        <authorList>
            <person name="Rivera-Colon A.G."/>
            <person name="Rayamajhi N."/>
            <person name="Minhas B.F."/>
            <person name="Madrigal G."/>
            <person name="Bilyk K.T."/>
            <person name="Yoon V."/>
            <person name="Hune M."/>
            <person name="Gregory S."/>
            <person name="Cheng C.H.C."/>
            <person name="Catchen J.M."/>
        </authorList>
    </citation>
    <scope>NUCLEOTIDE SEQUENCE [LARGE SCALE GENOMIC DNA]</scope>
    <source>
        <strain evidence="2">JMC-PN-2008</strain>
    </source>
</reference>